<evidence type="ECO:0000256" key="11">
    <source>
        <dbReference type="ARBA" id="ARBA00023033"/>
    </source>
</evidence>
<keyword evidence="10" id="KW-0408">Iron</keyword>
<sequence>MLGVAGLLLLVAFATLLVWDYFWRKRRNDMLHYMPGPRPLPLLGNVLMYRGLNAEQIMDFVTKNQRKYGRLYRVWVIHQLAVFSTDPRDIEFVLSSQQHITKNNLYKLLHGWLGEGLLMSTGRKWHGRRKIITPTFHFKILEQFVEIFDQQSAVMVEQLQSRADGKTPINIFPVVCLTALDIIAETAMGTKINAQMNPDLPYVKAVNDVTNIMITRFIHAWQRVDWIFRLTKPTEAKRQDAAIKVMHDFTENIIRERRRTLVNNSQDKAPEEQVDDLGQKRRMALLDVLLQSTIDGAPLSDEDIREEVDTFMFEGHDTTTSAISFCLYEISRHPEVQQRLVQEIREVLGEDRKRPVTLRDLGELKFMENVIKESLRLHPPVPMIGRWFAEDVEIRGKRIPAGTNFTLGIYVLLRDPEYFESPDEFRPERFDADVPQTHPYAYIPFSAGPRNCIGQKFAMLEMKSTISKLLRHFELLPLGPDPRHSMNIVLRSVNGVHLGLKPRYCQLLESPNHSTPSCRGHNMLVALLVTLLLARLVAWLLRLVLKELRHPLRGVVPSVSRVPLVGSAWQMRSFQPDNLHEKFAEYVQRFGRSFMGSVLGHVIVITAEPRHVDALLHSQQQLRKGTMYFALRGWLGNGLLLSRGEEWHTMRKIITPTFHFSILEQFVEVFDRQSSRLVMRLEPLSVGEQTLNIYPYVCLAALDIITETAMGVSVDAQGDEESEVVHAVKDLTNILATRFMRPHLLIPQIFRLCWSSGFKKQQAGVHCLHQFTDGIIEQRRLLLAREAPQSRPEKRHALLDTLLRATLDGQPLTDKQIRDEVNTFIFEGHDTTTSAVSFCLYLLSRHEAVQQRLFEELKKHFGRDLDRGVVYADFAALPYLNCVVKESLRLYPPIPAVARCLEKDLAIDGGRIPVGTNVVVLLWQLLRDETLFADPLLFQPDRHLGEEASRLGPYSYIPFSAGPRNCIGQKFALLEMKTMVTKLIRHYQLLPMGADVEPSIKIVLRSRSGVNLGLRRRLY</sequence>
<organism evidence="13 14">
    <name type="scientific">Drosophila rhopaloa</name>
    <name type="common">Fruit fly</name>
    <dbReference type="NCBI Taxonomy" id="1041015"/>
    <lineage>
        <taxon>Eukaryota</taxon>
        <taxon>Metazoa</taxon>
        <taxon>Ecdysozoa</taxon>
        <taxon>Arthropoda</taxon>
        <taxon>Hexapoda</taxon>
        <taxon>Insecta</taxon>
        <taxon>Pterygota</taxon>
        <taxon>Neoptera</taxon>
        <taxon>Endopterygota</taxon>
        <taxon>Diptera</taxon>
        <taxon>Brachycera</taxon>
        <taxon>Muscomorpha</taxon>
        <taxon>Ephydroidea</taxon>
        <taxon>Drosophilidae</taxon>
        <taxon>Drosophila</taxon>
        <taxon>Sophophora</taxon>
    </lineage>
</organism>
<dbReference type="Pfam" id="PF00067">
    <property type="entry name" value="p450"/>
    <property type="match status" value="2"/>
</dbReference>
<reference evidence="14" key="1">
    <citation type="journal article" date="2021" name="Elife">
        <title>Highly contiguous assemblies of 101 drosophilid genomes.</title>
        <authorList>
            <person name="Kim B.Y."/>
            <person name="Wang J.R."/>
            <person name="Miller D.E."/>
            <person name="Barmina O."/>
            <person name="Delaney E."/>
            <person name="Thompson A."/>
            <person name="Comeault A.A."/>
            <person name="Peede D."/>
            <person name="D'Agostino E.R."/>
            <person name="Pelaez J."/>
            <person name="Aguilar J.M."/>
            <person name="Haji D."/>
            <person name="Matsunaga T."/>
            <person name="Armstrong E.E."/>
            <person name="Zych M."/>
            <person name="Ogawa Y."/>
            <person name="Stamenkovic-Radak M."/>
            <person name="Jelic M."/>
            <person name="Veselinovic M.S."/>
            <person name="Tanaskovic M."/>
            <person name="Eric P."/>
            <person name="Gao J.J."/>
            <person name="Katoh T.K."/>
            <person name="Toda M.J."/>
            <person name="Watabe H."/>
            <person name="Watada M."/>
            <person name="Davis J.S."/>
            <person name="Moyle L.C."/>
            <person name="Manoli G."/>
            <person name="Bertolini E."/>
            <person name="Kostal V."/>
            <person name="Hawley R.S."/>
            <person name="Takahashi A."/>
            <person name="Jones C.D."/>
            <person name="Price D.K."/>
            <person name="Whiteman N."/>
            <person name="Kopp A."/>
            <person name="Matute D.R."/>
            <person name="Petrov D.A."/>
        </authorList>
    </citation>
    <scope>NUCLEOTIDE SEQUENCE [LARGE SCALE GENOMIC DNA]</scope>
</reference>
<evidence type="ECO:0000256" key="9">
    <source>
        <dbReference type="ARBA" id="ARBA00023002"/>
    </source>
</evidence>
<evidence type="ECO:0000256" key="5">
    <source>
        <dbReference type="ARBA" id="ARBA00022617"/>
    </source>
</evidence>
<comment type="cofactor">
    <cofactor evidence="1">
        <name>heme</name>
        <dbReference type="ChEBI" id="CHEBI:30413"/>
    </cofactor>
</comment>
<evidence type="ECO:0000256" key="7">
    <source>
        <dbReference type="ARBA" id="ARBA00022824"/>
    </source>
</evidence>
<evidence type="ECO:0000256" key="10">
    <source>
        <dbReference type="ARBA" id="ARBA00023004"/>
    </source>
</evidence>
<keyword evidence="12" id="KW-0472">Membrane</keyword>
<dbReference type="InterPro" id="IPR036396">
    <property type="entry name" value="Cyt_P450_sf"/>
</dbReference>
<evidence type="ECO:0008006" key="15">
    <source>
        <dbReference type="Google" id="ProtNLM"/>
    </source>
</evidence>
<comment type="similarity">
    <text evidence="4">Belongs to the cytochrome P450 family.</text>
</comment>
<protein>
    <recommendedName>
        <fullName evidence="15">Cytochrome P450 4d2</fullName>
    </recommendedName>
</protein>
<dbReference type="PRINTS" id="PR00385">
    <property type="entry name" value="P450"/>
</dbReference>
<evidence type="ECO:0000256" key="8">
    <source>
        <dbReference type="ARBA" id="ARBA00022848"/>
    </source>
</evidence>
<keyword evidence="5" id="KW-0349">Heme</keyword>
<dbReference type="InterPro" id="IPR017972">
    <property type="entry name" value="Cyt_P450_CS"/>
</dbReference>
<dbReference type="InterPro" id="IPR002401">
    <property type="entry name" value="Cyt_P450_E_grp-I"/>
</dbReference>
<keyword evidence="9" id="KW-0560">Oxidoreductase</keyword>
<keyword evidence="7" id="KW-0256">Endoplasmic reticulum</keyword>
<comment type="subcellular location">
    <subcellularLocation>
        <location evidence="3">Endoplasmic reticulum membrane</location>
        <topology evidence="3">Peripheral membrane protein</topology>
    </subcellularLocation>
    <subcellularLocation>
        <location evidence="2">Microsome membrane</location>
        <topology evidence="2">Peripheral membrane protein</topology>
    </subcellularLocation>
</comment>
<keyword evidence="11" id="KW-0503">Monooxygenase</keyword>
<dbReference type="Gene3D" id="1.10.630.10">
    <property type="entry name" value="Cytochrome P450"/>
    <property type="match status" value="2"/>
</dbReference>
<dbReference type="Proteomes" id="UP001652680">
    <property type="component" value="Unassembled WGS sequence"/>
</dbReference>
<dbReference type="CDD" id="cd20628">
    <property type="entry name" value="CYP4"/>
    <property type="match status" value="2"/>
</dbReference>
<dbReference type="PROSITE" id="PS00086">
    <property type="entry name" value="CYTOCHROME_P450"/>
    <property type="match status" value="2"/>
</dbReference>
<dbReference type="SUPFAM" id="SSF48264">
    <property type="entry name" value="Cytochrome P450"/>
    <property type="match status" value="2"/>
</dbReference>
<name>A0ABM5JDX3_DRORH</name>
<evidence type="ECO:0000256" key="3">
    <source>
        <dbReference type="ARBA" id="ARBA00004406"/>
    </source>
</evidence>
<dbReference type="EnsemblMetazoa" id="XM_044461088.1">
    <property type="protein sequence ID" value="XP_044317023.1"/>
    <property type="gene ID" value="LOC108046854"/>
</dbReference>
<dbReference type="PRINTS" id="PR00463">
    <property type="entry name" value="EP450I"/>
</dbReference>
<reference evidence="13" key="2">
    <citation type="submission" date="2025-05" db="UniProtKB">
        <authorList>
            <consortium name="EnsemblMetazoa"/>
        </authorList>
    </citation>
    <scope>IDENTIFICATION</scope>
</reference>
<dbReference type="PANTHER" id="PTHR24291">
    <property type="entry name" value="CYTOCHROME P450 FAMILY 4"/>
    <property type="match status" value="1"/>
</dbReference>
<evidence type="ECO:0000313" key="13">
    <source>
        <dbReference type="EnsemblMetazoa" id="XP_044317023.1"/>
    </source>
</evidence>
<proteinExistence type="inferred from homology"/>
<evidence type="ECO:0000313" key="14">
    <source>
        <dbReference type="Proteomes" id="UP001652680"/>
    </source>
</evidence>
<dbReference type="PANTHER" id="PTHR24291:SF187">
    <property type="entry name" value="CYTOCHROME P450 4AE1-RELATED"/>
    <property type="match status" value="1"/>
</dbReference>
<dbReference type="GeneID" id="108046854"/>
<dbReference type="InterPro" id="IPR050196">
    <property type="entry name" value="Cytochrome_P450_Monoox"/>
</dbReference>
<evidence type="ECO:0000256" key="2">
    <source>
        <dbReference type="ARBA" id="ARBA00004174"/>
    </source>
</evidence>
<keyword evidence="6" id="KW-0479">Metal-binding</keyword>
<evidence type="ECO:0000256" key="1">
    <source>
        <dbReference type="ARBA" id="ARBA00001971"/>
    </source>
</evidence>
<dbReference type="InterPro" id="IPR001128">
    <property type="entry name" value="Cyt_P450"/>
</dbReference>
<keyword evidence="8" id="KW-0492">Microsome</keyword>
<evidence type="ECO:0000256" key="4">
    <source>
        <dbReference type="ARBA" id="ARBA00010617"/>
    </source>
</evidence>
<keyword evidence="14" id="KW-1185">Reference proteome</keyword>
<dbReference type="RefSeq" id="XP_044317023.1">
    <property type="nucleotide sequence ID" value="XM_044461088.1"/>
</dbReference>
<evidence type="ECO:0000256" key="6">
    <source>
        <dbReference type="ARBA" id="ARBA00022723"/>
    </source>
</evidence>
<evidence type="ECO:0000256" key="12">
    <source>
        <dbReference type="ARBA" id="ARBA00023136"/>
    </source>
</evidence>
<accession>A0ABM5JDX3</accession>